<evidence type="ECO:0000313" key="1">
    <source>
        <dbReference type="EMBL" id="EOA94391.1"/>
    </source>
</evidence>
<dbReference type="AlphaFoldDB" id="R0JBS5"/>
<dbReference type="Proteomes" id="UP000296049">
    <property type="component" value="Unassembled WGS sequence"/>
</dbReference>
<organism evidence="1 2">
    <name type="scientific">Anas platyrhynchos</name>
    <name type="common">Mallard</name>
    <name type="synonym">Anas boschas</name>
    <dbReference type="NCBI Taxonomy" id="8839"/>
    <lineage>
        <taxon>Eukaryota</taxon>
        <taxon>Metazoa</taxon>
        <taxon>Chordata</taxon>
        <taxon>Craniata</taxon>
        <taxon>Vertebrata</taxon>
        <taxon>Euteleostomi</taxon>
        <taxon>Archelosauria</taxon>
        <taxon>Archosauria</taxon>
        <taxon>Dinosauria</taxon>
        <taxon>Saurischia</taxon>
        <taxon>Theropoda</taxon>
        <taxon>Coelurosauria</taxon>
        <taxon>Aves</taxon>
        <taxon>Neognathae</taxon>
        <taxon>Galloanserae</taxon>
        <taxon>Anseriformes</taxon>
        <taxon>Anatidae</taxon>
        <taxon>Anatinae</taxon>
        <taxon>Anas</taxon>
    </lineage>
</organism>
<accession>R0JBS5</accession>
<evidence type="ECO:0000313" key="2">
    <source>
        <dbReference type="Proteomes" id="UP000296049"/>
    </source>
</evidence>
<sequence>VRVPDCRYTCHAHCRDLVHLGCWRNGKLMACLTAHGTLDGSDNGQV</sequence>
<name>R0JBS5_ANAPL</name>
<proteinExistence type="predicted"/>
<feature type="non-terminal residue" evidence="1">
    <location>
        <position position="46"/>
    </location>
</feature>
<protein>
    <submittedName>
        <fullName evidence="1">Uncharacterized protein</fullName>
    </submittedName>
</protein>
<keyword evidence="2" id="KW-1185">Reference proteome</keyword>
<reference evidence="2" key="1">
    <citation type="journal article" date="2013" name="Nat. Genet.">
        <title>The duck genome and transcriptome provide insight into an avian influenza virus reservoir species.</title>
        <authorList>
            <person name="Huang Y."/>
            <person name="Li Y."/>
            <person name="Burt D.W."/>
            <person name="Chen H."/>
            <person name="Zhang Y."/>
            <person name="Qian W."/>
            <person name="Kim H."/>
            <person name="Gan S."/>
            <person name="Zhao Y."/>
            <person name="Li J."/>
            <person name="Yi K."/>
            <person name="Feng H."/>
            <person name="Zhu P."/>
            <person name="Li B."/>
            <person name="Liu Q."/>
            <person name="Fairley S."/>
            <person name="Magor K.E."/>
            <person name="Du Z."/>
            <person name="Hu X."/>
            <person name="Goodman L."/>
            <person name="Tafer H."/>
            <person name="Vignal A."/>
            <person name="Lee T."/>
            <person name="Kim K.W."/>
            <person name="Sheng Z."/>
            <person name="An Y."/>
            <person name="Searle S."/>
            <person name="Herrero J."/>
            <person name="Groenen M.A."/>
            <person name="Crooijmans R.P."/>
            <person name="Faraut T."/>
            <person name="Cai Q."/>
            <person name="Webster R.G."/>
            <person name="Aldridge J.R."/>
            <person name="Warren W.C."/>
            <person name="Bartschat S."/>
            <person name="Kehr S."/>
            <person name="Marz M."/>
            <person name="Stadler P.F."/>
            <person name="Smith J."/>
            <person name="Kraus R.H."/>
            <person name="Zhao Y."/>
            <person name="Ren L."/>
            <person name="Fei J."/>
            <person name="Morisson M."/>
            <person name="Kaiser P."/>
            <person name="Griffin D.K."/>
            <person name="Rao M."/>
            <person name="Pitel F."/>
            <person name="Wang J."/>
            <person name="Li N."/>
        </authorList>
    </citation>
    <scope>NUCLEOTIDE SEQUENCE [LARGE SCALE GENOMIC DNA]</scope>
</reference>
<gene>
    <name evidence="1" type="ORF">Anapl_14686</name>
</gene>
<dbReference type="EMBL" id="KB744799">
    <property type="protein sequence ID" value="EOA94391.1"/>
    <property type="molecule type" value="Genomic_DNA"/>
</dbReference>
<feature type="non-terminal residue" evidence="1">
    <location>
        <position position="1"/>
    </location>
</feature>